<dbReference type="EMBL" id="CP041730">
    <property type="protein sequence ID" value="QDQ25410.1"/>
    <property type="molecule type" value="Genomic_DNA"/>
</dbReference>
<dbReference type="Proteomes" id="UP000317550">
    <property type="component" value="Chromosome"/>
</dbReference>
<dbReference type="KEGG" id="cari:FNU76_03030"/>
<dbReference type="RefSeq" id="WP_143856335.1">
    <property type="nucleotide sequence ID" value="NZ_CP041730.1"/>
</dbReference>
<sequence length="197" mass="20949">MTTSRLLSLTLVGLLLGCQSMAQNSPNTAAAQNTAKPIVAVQPASLAPAQLTLDATPSVQCPPDRPCDAQAVYRALQWQSAGVEVYLSFAGKLAEARDVASLARHFGHADIYLPQPDGKVLAVHAGNDDSAEASLRFLPAPAGRLRAQLVAKRHRLQSDGAQNGAACRTDDMQGICRRETSVTGPWTLDLDLAWPVR</sequence>
<reference evidence="3" key="1">
    <citation type="submission" date="2019-07" db="EMBL/GenBank/DDBJ databases">
        <title>Chitinimonas sp. nov., isolated from Ny-Alesund, arctica soil.</title>
        <authorList>
            <person name="Xu Q."/>
            <person name="Peng F."/>
        </authorList>
    </citation>
    <scope>NUCLEOTIDE SEQUENCE [LARGE SCALE GENOMIC DNA]</scope>
    <source>
        <strain evidence="3">R3-44</strain>
    </source>
</reference>
<evidence type="ECO:0000256" key="1">
    <source>
        <dbReference type="SAM" id="SignalP"/>
    </source>
</evidence>
<gene>
    <name evidence="2" type="ORF">FNU76_03030</name>
</gene>
<dbReference type="OrthoDB" id="8777950at2"/>
<dbReference type="PROSITE" id="PS51257">
    <property type="entry name" value="PROKAR_LIPOPROTEIN"/>
    <property type="match status" value="1"/>
</dbReference>
<proteinExistence type="predicted"/>
<feature type="chain" id="PRO_5028318050" description="Lipoprotein" evidence="1">
    <location>
        <begin position="23"/>
        <end position="197"/>
    </location>
</feature>
<evidence type="ECO:0000313" key="2">
    <source>
        <dbReference type="EMBL" id="QDQ25410.1"/>
    </source>
</evidence>
<name>A0A516SB88_9NEIS</name>
<accession>A0A516SB88</accession>
<keyword evidence="1" id="KW-0732">Signal</keyword>
<dbReference type="AlphaFoldDB" id="A0A516SB88"/>
<evidence type="ECO:0000313" key="3">
    <source>
        <dbReference type="Proteomes" id="UP000317550"/>
    </source>
</evidence>
<evidence type="ECO:0008006" key="4">
    <source>
        <dbReference type="Google" id="ProtNLM"/>
    </source>
</evidence>
<keyword evidence="3" id="KW-1185">Reference proteome</keyword>
<feature type="signal peptide" evidence="1">
    <location>
        <begin position="1"/>
        <end position="22"/>
    </location>
</feature>
<protein>
    <recommendedName>
        <fullName evidence="4">Lipoprotein</fullName>
    </recommendedName>
</protein>
<organism evidence="2 3">
    <name type="scientific">Chitinimonas arctica</name>
    <dbReference type="NCBI Taxonomy" id="2594795"/>
    <lineage>
        <taxon>Bacteria</taxon>
        <taxon>Pseudomonadati</taxon>
        <taxon>Pseudomonadota</taxon>
        <taxon>Betaproteobacteria</taxon>
        <taxon>Neisseriales</taxon>
        <taxon>Chitinibacteraceae</taxon>
        <taxon>Chitinimonas</taxon>
    </lineage>
</organism>